<keyword evidence="1" id="KW-0223">Dioxygenase</keyword>
<keyword evidence="1" id="KW-0560">Oxidoreductase</keyword>
<reference evidence="2" key="1">
    <citation type="submission" date="2017-09" db="EMBL/GenBank/DDBJ databases">
        <title>Depth-based differentiation of microbial function through sediment-hosted aquifers and enrichment of novel symbionts in the deep terrestrial subsurface.</title>
        <authorList>
            <person name="Probst A.J."/>
            <person name="Ladd B."/>
            <person name="Jarett J.K."/>
            <person name="Geller-Mcgrath D.E."/>
            <person name="Sieber C.M.K."/>
            <person name="Emerson J.B."/>
            <person name="Anantharaman K."/>
            <person name="Thomas B.C."/>
            <person name="Malmstrom R."/>
            <person name="Stieglmeier M."/>
            <person name="Klingl A."/>
            <person name="Woyke T."/>
            <person name="Ryan C.M."/>
            <person name="Banfield J.F."/>
        </authorList>
    </citation>
    <scope>NUCLEOTIDE SEQUENCE [LARGE SCALE GENOMIC DNA]</scope>
</reference>
<organism evidence="1 2">
    <name type="scientific">Candidatus Berkelbacteria bacterium CG10_big_fil_rev_8_21_14_0_10_43_14</name>
    <dbReference type="NCBI Taxonomy" id="1974515"/>
    <lineage>
        <taxon>Bacteria</taxon>
        <taxon>Candidatus Berkelbacteria</taxon>
    </lineage>
</organism>
<protein>
    <submittedName>
        <fullName evidence="1">2-nitropropane dioxygenase</fullName>
    </submittedName>
</protein>
<feature type="non-terminal residue" evidence="1">
    <location>
        <position position="168"/>
    </location>
</feature>
<dbReference type="GO" id="GO:0051213">
    <property type="term" value="F:dioxygenase activity"/>
    <property type="evidence" value="ECO:0007669"/>
    <property type="project" value="UniProtKB-KW"/>
</dbReference>
<name>A0A2M6R9W9_9BACT</name>
<comment type="caution">
    <text evidence="1">The sequence shown here is derived from an EMBL/GenBank/DDBJ whole genome shotgun (WGS) entry which is preliminary data.</text>
</comment>
<evidence type="ECO:0000313" key="1">
    <source>
        <dbReference type="EMBL" id="PIS06801.1"/>
    </source>
</evidence>
<sequence>MLTGITVIQGGMGAGVSLWWLARAVSWYKGCMGTISGIALCRILAWNLQHGDPGGHYRRALRAFPIPEIAQRVYRDWFREPGSDRPCKPFPKPSLNPSQDWIDLALVGNFVQVYLAKEGRGENHPININYLEKIQFILPTSIVGAMLAGVDCVSIGAGIPKQIPGMLD</sequence>
<evidence type="ECO:0000313" key="2">
    <source>
        <dbReference type="Proteomes" id="UP000231162"/>
    </source>
</evidence>
<dbReference type="AlphaFoldDB" id="A0A2M6R9W9"/>
<dbReference type="Proteomes" id="UP000231162">
    <property type="component" value="Unassembled WGS sequence"/>
</dbReference>
<dbReference type="EMBL" id="PEZX01000035">
    <property type="protein sequence ID" value="PIS06801.1"/>
    <property type="molecule type" value="Genomic_DNA"/>
</dbReference>
<accession>A0A2M6R9W9</accession>
<proteinExistence type="predicted"/>
<gene>
    <name evidence="1" type="ORF">COT79_02680</name>
</gene>